<organism evidence="1 2">
    <name type="scientific">Catharanthus roseus</name>
    <name type="common">Madagascar periwinkle</name>
    <name type="synonym">Vinca rosea</name>
    <dbReference type="NCBI Taxonomy" id="4058"/>
    <lineage>
        <taxon>Eukaryota</taxon>
        <taxon>Viridiplantae</taxon>
        <taxon>Streptophyta</taxon>
        <taxon>Embryophyta</taxon>
        <taxon>Tracheophyta</taxon>
        <taxon>Spermatophyta</taxon>
        <taxon>Magnoliopsida</taxon>
        <taxon>eudicotyledons</taxon>
        <taxon>Gunneridae</taxon>
        <taxon>Pentapetalae</taxon>
        <taxon>asterids</taxon>
        <taxon>lamiids</taxon>
        <taxon>Gentianales</taxon>
        <taxon>Apocynaceae</taxon>
        <taxon>Rauvolfioideae</taxon>
        <taxon>Vinceae</taxon>
        <taxon>Catharanthinae</taxon>
        <taxon>Catharanthus</taxon>
    </lineage>
</organism>
<evidence type="ECO:0000313" key="1">
    <source>
        <dbReference type="EMBL" id="KAI5669918.1"/>
    </source>
</evidence>
<name>A0ACC0BBB3_CATRO</name>
<evidence type="ECO:0000313" key="2">
    <source>
        <dbReference type="Proteomes" id="UP001060085"/>
    </source>
</evidence>
<dbReference type="Proteomes" id="UP001060085">
    <property type="component" value="Linkage Group LG04"/>
</dbReference>
<accession>A0ACC0BBB3</accession>
<sequence>MEAVRGGRRSREMSPDRFKICPQHRMINRPTFKRVQVVYYLSRNGQLEHPHYMEVTHLSNQNLRLKDVIDRLIVLRGKGMPSMYSWSCKRSYKNGYVWNDLSENDIIYPSEGADYILKGSEVIQVSTEKFQNLQIGNTQPMQNTDNFQSKRKLPKCTKWHREMENHNYIKQVEEEEEGEDYVDEFYEEKINYRNTPNSRCSRGVSTDVLQKPPLKQKYPENLESSIIELTLDDSSPPSTTSSTISDKANNESKRFEDGDPVGTEPVLSRNSILFQLIACGGSLPFRSSKNVAVSKQQTPSSAAVGRKSNCSDHLHKGVLCKKAAVKVEKEEEEEDDDDQGVVVENIEIKCMSENPRFGNLQAEEKEYFSGSIVEAISNEERVHQVQPSLKKSSSYNEQRSSKAAGLAEAALMEVDEVEVEEPKKRTGEKSSIMKGKCIPRKKSSSSNNNNKQQIKK</sequence>
<dbReference type="EMBL" id="CM044704">
    <property type="protein sequence ID" value="KAI5669918.1"/>
    <property type="molecule type" value="Genomic_DNA"/>
</dbReference>
<proteinExistence type="predicted"/>
<protein>
    <submittedName>
        <fullName evidence="1">Uncharacterized protein</fullName>
    </submittedName>
</protein>
<keyword evidence="2" id="KW-1185">Reference proteome</keyword>
<reference evidence="2" key="1">
    <citation type="journal article" date="2023" name="Nat. Plants">
        <title>Single-cell RNA sequencing provides a high-resolution roadmap for understanding the multicellular compartmentation of specialized metabolism.</title>
        <authorList>
            <person name="Sun S."/>
            <person name="Shen X."/>
            <person name="Li Y."/>
            <person name="Li Y."/>
            <person name="Wang S."/>
            <person name="Li R."/>
            <person name="Zhang H."/>
            <person name="Shen G."/>
            <person name="Guo B."/>
            <person name="Wei J."/>
            <person name="Xu J."/>
            <person name="St-Pierre B."/>
            <person name="Chen S."/>
            <person name="Sun C."/>
        </authorList>
    </citation>
    <scope>NUCLEOTIDE SEQUENCE [LARGE SCALE GENOMIC DNA]</scope>
</reference>
<gene>
    <name evidence="1" type="ORF">M9H77_19771</name>
</gene>
<comment type="caution">
    <text evidence="1">The sequence shown here is derived from an EMBL/GenBank/DDBJ whole genome shotgun (WGS) entry which is preliminary data.</text>
</comment>